<dbReference type="InterPro" id="IPR036097">
    <property type="entry name" value="HisK_dim/P_sf"/>
</dbReference>
<dbReference type="InterPro" id="IPR005467">
    <property type="entry name" value="His_kinase_dom"/>
</dbReference>
<dbReference type="GO" id="GO:0005886">
    <property type="term" value="C:plasma membrane"/>
    <property type="evidence" value="ECO:0007669"/>
    <property type="project" value="UniProtKB-SubCell"/>
</dbReference>
<dbReference type="PROSITE" id="PS50112">
    <property type="entry name" value="PAS"/>
    <property type="match status" value="1"/>
</dbReference>
<dbReference type="RefSeq" id="WP_099470999.1">
    <property type="nucleotide sequence ID" value="NZ_CP041025.1"/>
</dbReference>
<dbReference type="FunFam" id="1.10.287.130:FF:000038">
    <property type="entry name" value="Sensory transduction histidine kinase"/>
    <property type="match status" value="1"/>
</dbReference>
<feature type="domain" description="Histidine kinase" evidence="12">
    <location>
        <begin position="416"/>
        <end position="635"/>
    </location>
</feature>
<evidence type="ECO:0000256" key="4">
    <source>
        <dbReference type="ARBA" id="ARBA00022475"/>
    </source>
</evidence>
<dbReference type="InterPro" id="IPR003661">
    <property type="entry name" value="HisK_dim/P_dom"/>
</dbReference>
<dbReference type="AlphaFoldDB" id="A0A2G4YWI4"/>
<dbReference type="InterPro" id="IPR000700">
    <property type="entry name" value="PAS-assoc_C"/>
</dbReference>
<dbReference type="Proteomes" id="UP000229730">
    <property type="component" value="Unassembled WGS sequence"/>
</dbReference>
<dbReference type="PANTHER" id="PTHR43047">
    <property type="entry name" value="TWO-COMPONENT HISTIDINE PROTEIN KINASE"/>
    <property type="match status" value="1"/>
</dbReference>
<evidence type="ECO:0000256" key="9">
    <source>
        <dbReference type="ARBA" id="ARBA00022840"/>
    </source>
</evidence>
<dbReference type="Gene3D" id="3.30.450.20">
    <property type="entry name" value="PAS domain"/>
    <property type="match status" value="3"/>
</dbReference>
<keyword evidence="8" id="KW-0418">Kinase</keyword>
<dbReference type="Gene3D" id="1.10.287.130">
    <property type="match status" value="1"/>
</dbReference>
<dbReference type="SMART" id="SM00091">
    <property type="entry name" value="PAS"/>
    <property type="match status" value="3"/>
</dbReference>
<dbReference type="InterPro" id="IPR001610">
    <property type="entry name" value="PAC"/>
</dbReference>
<evidence type="ECO:0000256" key="3">
    <source>
        <dbReference type="ARBA" id="ARBA00012438"/>
    </source>
</evidence>
<dbReference type="Gene3D" id="2.10.70.100">
    <property type="match status" value="1"/>
</dbReference>
<evidence type="ECO:0000313" key="16">
    <source>
        <dbReference type="Proteomes" id="UP000229730"/>
    </source>
</evidence>
<evidence type="ECO:0000256" key="6">
    <source>
        <dbReference type="ARBA" id="ARBA00022679"/>
    </source>
</evidence>
<dbReference type="FunFam" id="3.30.450.20:FF:000088">
    <property type="entry name" value="Sensory transduction histidine kinase"/>
    <property type="match status" value="1"/>
</dbReference>
<dbReference type="CDD" id="cd00130">
    <property type="entry name" value="PAS"/>
    <property type="match status" value="3"/>
</dbReference>
<dbReference type="Pfam" id="PF00989">
    <property type="entry name" value="PAS"/>
    <property type="match status" value="1"/>
</dbReference>
<evidence type="ECO:0000259" key="14">
    <source>
        <dbReference type="PROSITE" id="PS50113"/>
    </source>
</evidence>
<comment type="catalytic activity">
    <reaction evidence="1">
        <text>ATP + protein L-histidine = ADP + protein N-phospho-L-histidine.</text>
        <dbReference type="EC" id="2.7.13.3"/>
    </reaction>
</comment>
<dbReference type="SUPFAM" id="SSF47384">
    <property type="entry name" value="Homodimeric domain of signal transducing histidine kinase"/>
    <property type="match status" value="1"/>
</dbReference>
<dbReference type="FunFam" id="3.30.565.10:FF:000023">
    <property type="entry name" value="PAS domain-containing sensor histidine kinase"/>
    <property type="match status" value="1"/>
</dbReference>
<gene>
    <name evidence="15" type="ORF">CRD36_01735</name>
</gene>
<evidence type="ECO:0000256" key="10">
    <source>
        <dbReference type="ARBA" id="ARBA00023012"/>
    </source>
</evidence>
<dbReference type="InterPro" id="IPR000014">
    <property type="entry name" value="PAS"/>
</dbReference>
<dbReference type="EC" id="2.7.13.3" evidence="3"/>
<dbReference type="InterPro" id="IPR013767">
    <property type="entry name" value="PAS_fold"/>
</dbReference>
<evidence type="ECO:0000256" key="5">
    <source>
        <dbReference type="ARBA" id="ARBA00022553"/>
    </source>
</evidence>
<keyword evidence="9" id="KW-0067">ATP-binding</keyword>
<keyword evidence="5" id="KW-0597">Phosphoprotein</keyword>
<keyword evidence="11" id="KW-0472">Membrane</keyword>
<dbReference type="InterPro" id="IPR003594">
    <property type="entry name" value="HATPase_dom"/>
</dbReference>
<sequence length="640" mass="72101">MKEYWNEFNDLKENPNPLSEIIAHTVDGIIALDKEQNIVLFNKGAETIFGYSSAEILGRKLNVLLPKEIASSHHKRVENFGKSAKSARLMGERDILYGRAKDGHAVPLDIAIQHHPETNQVRYTAICRDISGRIKRERRLAVQKAKFETLFNSSNRLIFLTDEHGEIQEMNKTACNLLAGYKTSFIGQKICSCKFWDNKFDRALLQQQIAQLEQDNFSRISAKIISAEGKSYSLEVTLKTITVENTAPKRIVIEAMDVTQLAEINEALRKSENSLARAQKIAHLGNWEWNIENNGLEWSDEVFRIFGRMPGSFTVTYPAFIAAIHPDDLKKVEQAVDAAIHHQKTYDIVHRILTPEGIEKVIRERGEVLRDENGHPMHMTGTVQDITESWYRERALAGAQEKAEAANKAKSQFLATMSHELRTPLNAIIGFSGSMQSEIYGALDKQYKEYADYIQQSGQHLLAIINDILDLSRIEVGTIDVRADWIEPERLVEKPLKFISDRAQAKGITVHCQLDPKLRDVFLDERHTTQILINLLTNAVKFSNTGDQITLGVRTSPDEVEFYVQDSGIGMSKESISKVFNPFFQVDMSYSRTHEGVGLGLAIVKELTELQKGRVTISSALGEGTRASVFFPVPSDTATT</sequence>
<dbReference type="PROSITE" id="PS50113">
    <property type="entry name" value="PAC"/>
    <property type="match status" value="1"/>
</dbReference>
<evidence type="ECO:0000256" key="2">
    <source>
        <dbReference type="ARBA" id="ARBA00004236"/>
    </source>
</evidence>
<proteinExistence type="predicted"/>
<keyword evidence="7" id="KW-0547">Nucleotide-binding</keyword>
<dbReference type="Gene3D" id="3.30.565.10">
    <property type="entry name" value="Histidine kinase-like ATPase, C-terminal domain"/>
    <property type="match status" value="1"/>
</dbReference>
<dbReference type="PRINTS" id="PR00344">
    <property type="entry name" value="BCTRLSENSOR"/>
</dbReference>
<dbReference type="NCBIfam" id="TIGR00229">
    <property type="entry name" value="sensory_box"/>
    <property type="match status" value="2"/>
</dbReference>
<dbReference type="GO" id="GO:0005524">
    <property type="term" value="F:ATP binding"/>
    <property type="evidence" value="ECO:0007669"/>
    <property type="project" value="UniProtKB-KW"/>
</dbReference>
<evidence type="ECO:0000256" key="11">
    <source>
        <dbReference type="ARBA" id="ARBA00023136"/>
    </source>
</evidence>
<comment type="caution">
    <text evidence="15">The sequence shown here is derived from an EMBL/GenBank/DDBJ whole genome shotgun (WGS) entry which is preliminary data.</text>
</comment>
<evidence type="ECO:0000313" key="15">
    <source>
        <dbReference type="EMBL" id="PHZ86623.1"/>
    </source>
</evidence>
<keyword evidence="4" id="KW-1003">Cell membrane</keyword>
<dbReference type="SUPFAM" id="SSF55874">
    <property type="entry name" value="ATPase domain of HSP90 chaperone/DNA topoisomerase II/histidine kinase"/>
    <property type="match status" value="1"/>
</dbReference>
<dbReference type="PROSITE" id="PS50109">
    <property type="entry name" value="HIS_KIN"/>
    <property type="match status" value="1"/>
</dbReference>
<dbReference type="Pfam" id="PF13426">
    <property type="entry name" value="PAS_9"/>
    <property type="match status" value="1"/>
</dbReference>
<dbReference type="SMART" id="SM00388">
    <property type="entry name" value="HisKA"/>
    <property type="match status" value="1"/>
</dbReference>
<dbReference type="CDD" id="cd00082">
    <property type="entry name" value="HisKA"/>
    <property type="match status" value="1"/>
</dbReference>
<evidence type="ECO:0000256" key="8">
    <source>
        <dbReference type="ARBA" id="ARBA00022777"/>
    </source>
</evidence>
<name>A0A2G4YWI4_9PROT</name>
<feature type="domain" description="PAS" evidence="13">
    <location>
        <begin position="14"/>
        <end position="68"/>
    </location>
</feature>
<dbReference type="SMART" id="SM00387">
    <property type="entry name" value="HATPase_c"/>
    <property type="match status" value="1"/>
</dbReference>
<accession>A0A2G4YWI4</accession>
<reference evidence="15 16" key="1">
    <citation type="submission" date="2017-10" db="EMBL/GenBank/DDBJ databases">
        <title>Frigbacter circumglobatus gen. nov. sp. nov., isolated from sediment cultured in situ.</title>
        <authorList>
            <person name="Zhao Z."/>
        </authorList>
    </citation>
    <scope>NUCLEOTIDE SEQUENCE [LARGE SCALE GENOMIC DNA]</scope>
    <source>
        <strain evidence="15 16">ZYL</strain>
    </source>
</reference>
<keyword evidence="6" id="KW-0808">Transferase</keyword>
<dbReference type="Pfam" id="PF08447">
    <property type="entry name" value="PAS_3"/>
    <property type="match status" value="1"/>
</dbReference>
<evidence type="ECO:0000256" key="7">
    <source>
        <dbReference type="ARBA" id="ARBA00022741"/>
    </source>
</evidence>
<evidence type="ECO:0000256" key="1">
    <source>
        <dbReference type="ARBA" id="ARBA00000085"/>
    </source>
</evidence>
<dbReference type="InterPro" id="IPR004358">
    <property type="entry name" value="Sig_transdc_His_kin-like_C"/>
</dbReference>
<dbReference type="Pfam" id="PF02518">
    <property type="entry name" value="HATPase_c"/>
    <property type="match status" value="1"/>
</dbReference>
<dbReference type="InterPro" id="IPR036890">
    <property type="entry name" value="HATPase_C_sf"/>
</dbReference>
<dbReference type="InParanoid" id="A0A2G4YWI4"/>
<evidence type="ECO:0000259" key="12">
    <source>
        <dbReference type="PROSITE" id="PS50109"/>
    </source>
</evidence>
<dbReference type="InterPro" id="IPR035965">
    <property type="entry name" value="PAS-like_dom_sf"/>
</dbReference>
<dbReference type="InterPro" id="IPR013655">
    <property type="entry name" value="PAS_fold_3"/>
</dbReference>
<feature type="domain" description="PAC" evidence="14">
    <location>
        <begin position="346"/>
        <end position="398"/>
    </location>
</feature>
<comment type="subcellular location">
    <subcellularLocation>
        <location evidence="2">Cell membrane</location>
    </subcellularLocation>
</comment>
<keyword evidence="10" id="KW-0902">Two-component regulatory system</keyword>
<organism evidence="15 16">
    <name type="scientific">Paremcibacter congregatus</name>
    <dbReference type="NCBI Taxonomy" id="2043170"/>
    <lineage>
        <taxon>Bacteria</taxon>
        <taxon>Pseudomonadati</taxon>
        <taxon>Pseudomonadota</taxon>
        <taxon>Alphaproteobacteria</taxon>
        <taxon>Emcibacterales</taxon>
        <taxon>Emcibacteraceae</taxon>
        <taxon>Paremcibacter</taxon>
    </lineage>
</organism>
<dbReference type="Pfam" id="PF00512">
    <property type="entry name" value="HisKA"/>
    <property type="match status" value="1"/>
</dbReference>
<dbReference type="EMBL" id="PDEM01000007">
    <property type="protein sequence ID" value="PHZ86623.1"/>
    <property type="molecule type" value="Genomic_DNA"/>
</dbReference>
<dbReference type="SMART" id="SM00086">
    <property type="entry name" value="PAC"/>
    <property type="match status" value="3"/>
</dbReference>
<keyword evidence="16" id="KW-1185">Reference proteome</keyword>
<evidence type="ECO:0000259" key="13">
    <source>
        <dbReference type="PROSITE" id="PS50112"/>
    </source>
</evidence>
<dbReference type="GO" id="GO:0000155">
    <property type="term" value="F:phosphorelay sensor kinase activity"/>
    <property type="evidence" value="ECO:0007669"/>
    <property type="project" value="InterPro"/>
</dbReference>
<dbReference type="OrthoDB" id="8477705at2"/>
<protein>
    <recommendedName>
        <fullName evidence="3">histidine kinase</fullName>
        <ecNumber evidence="3">2.7.13.3</ecNumber>
    </recommendedName>
</protein>
<dbReference type="SUPFAM" id="SSF55785">
    <property type="entry name" value="PYP-like sensor domain (PAS domain)"/>
    <property type="match status" value="3"/>
</dbReference>
<dbReference type="GO" id="GO:0006355">
    <property type="term" value="P:regulation of DNA-templated transcription"/>
    <property type="evidence" value="ECO:0007669"/>
    <property type="project" value="InterPro"/>
</dbReference>